<name>A0ABR3P4T5_9PEZI</name>
<evidence type="ECO:0000256" key="1">
    <source>
        <dbReference type="SAM" id="MobiDB-lite"/>
    </source>
</evidence>
<feature type="compositionally biased region" description="Polar residues" evidence="1">
    <location>
        <begin position="202"/>
        <end position="221"/>
    </location>
</feature>
<evidence type="ECO:0000313" key="2">
    <source>
        <dbReference type="EMBL" id="KAL1297305.1"/>
    </source>
</evidence>
<dbReference type="Gene3D" id="3.80.10.10">
    <property type="entry name" value="Ribonuclease Inhibitor"/>
    <property type="match status" value="1"/>
</dbReference>
<accession>A0ABR3P4T5</accession>
<dbReference type="Proteomes" id="UP001562354">
    <property type="component" value="Unassembled WGS sequence"/>
</dbReference>
<sequence length="1271" mass="137864">MDHLHQVHGVDVSWTHRPTPPKEQLQPHTSPGLATDVRPPISTHGHGARPPPATKEAKSANQQDVKSLAAQASTPSSSQAAAVSASITPATPTPSNEQSPAQKTPTRRPGLLNRNSSNQNPNGDRSSRRGSWISNLSSKFSSQPPPSPSTPQTSRSSVNGVNAGPSAQSAKDVLPLAARPKDTSDRETEELQPYVPQKPKETNSSFFSNLTRRLSSGQANASGKMYENGGVCPRRVLNVDKNRERCLVPELDLAKLRRVAFSVDVEIAGGPRYKDEGPTASKQQKNRDRKVKERAEGEALKHPEIVKEKADATDGAPDDVVAGSDQPSPLESPPAVDGKAESPDEKPGKKPKTEEERREKEERKRRKAEENGVVPVELARESPSSPPVDVRPTTPASGTATPRTQDRPTTDPVRIYRRCCQLRESPILKRITEQLMSPSCIMPDDPGVVAELRLSGSRMQLADVFSLGDWLAIVPVKRLLLEDADLSDEGVRVILAGLLAAKKPDYFKRRNGARHGQASSGIIEKLTLKNNPRITKAGWKYISLFLYMCRSIKAVDVSMIQFPANSPSISNETPVKVFNGRTKTTQDDIDASQTLCKALSERKGGSQLEELTMAECGLTAAQIRKVVDGAVVSGISRLGFAGNNLDDEGFDHVLHYVRSGVCHALDLGSNDLRHRLGLLAAALTSRPDCPVWGLSLAGCNLSTASLEELFPSLIALRDFRFLDLSHNAGLFDGSARALKLLRRNLPKLTNIKRIHLRDVGLDVKQTISLAEVVPEVENLAHLTLLENPQITALAAATDERSQEEACALYASLTAAARISKSIVCIDIEVPSPENGDVVKALAKQVVAYCLRNMDRTMSQTLTGPLAASLSKPHGVDDARLVAVPDVLIHLVGNLENDPNVEDDGEVGPEQDYIVGGNGLVKALQYFLSEETIDLRRGSVTASGTTTPRLNQEQAGHDIRRKGKAKEVSKELLESARKIRNRLQPALVKELTNGDEIQYRRLMFLDDTLKGIIQRFEDEYPETRITPPGSLLLRQNDLLLEAPSLSSSVESSTANFAPLSITPDNESSSDSVSTTTPLSAVNESLMTTHPFYDSDDEMNRPTSRLGGAAAANLPSSRKNSDVSLASRALSLEEGRIHRIGQKVRQDLVTKSSSLSTPAKPLDASAWAEGSRMSEMINTMTETSGPELREILERGGWEEVMERLGANLEEIRQLQMKDPVGWEQFKESQIKALKNREIGISGGGVGGVAGGNAPLRGFEHLQGTGISDGSAIE</sequence>
<feature type="compositionally biased region" description="Polar residues" evidence="1">
    <location>
        <begin position="87"/>
        <end position="104"/>
    </location>
</feature>
<protein>
    <recommendedName>
        <fullName evidence="4">Cell wall biogenesis protein Mhp1</fullName>
    </recommendedName>
</protein>
<keyword evidence="3" id="KW-1185">Reference proteome</keyword>
<dbReference type="RefSeq" id="XP_069196987.1">
    <property type="nucleotide sequence ID" value="XM_069344559.1"/>
</dbReference>
<proteinExistence type="predicted"/>
<feature type="compositionally biased region" description="Basic and acidic residues" evidence="1">
    <location>
        <begin position="290"/>
        <end position="312"/>
    </location>
</feature>
<dbReference type="GeneID" id="95978556"/>
<feature type="compositionally biased region" description="Polar residues" evidence="1">
    <location>
        <begin position="113"/>
        <end position="124"/>
    </location>
</feature>
<dbReference type="InterPro" id="IPR032675">
    <property type="entry name" value="LRR_dom_sf"/>
</dbReference>
<feature type="region of interest" description="Disordered" evidence="1">
    <location>
        <begin position="1"/>
        <end position="230"/>
    </location>
</feature>
<gene>
    <name evidence="2" type="ORF">AAFC00_004856</name>
</gene>
<feature type="compositionally biased region" description="Low complexity" evidence="1">
    <location>
        <begin position="67"/>
        <end position="86"/>
    </location>
</feature>
<evidence type="ECO:0008006" key="4">
    <source>
        <dbReference type="Google" id="ProtNLM"/>
    </source>
</evidence>
<feature type="compositionally biased region" description="Polar residues" evidence="1">
    <location>
        <begin position="1061"/>
        <end position="1079"/>
    </location>
</feature>
<feature type="region of interest" description="Disordered" evidence="1">
    <location>
        <begin position="1091"/>
        <end position="1120"/>
    </location>
</feature>
<organism evidence="2 3">
    <name type="scientific">Neodothiora populina</name>
    <dbReference type="NCBI Taxonomy" id="2781224"/>
    <lineage>
        <taxon>Eukaryota</taxon>
        <taxon>Fungi</taxon>
        <taxon>Dikarya</taxon>
        <taxon>Ascomycota</taxon>
        <taxon>Pezizomycotina</taxon>
        <taxon>Dothideomycetes</taxon>
        <taxon>Dothideomycetidae</taxon>
        <taxon>Dothideales</taxon>
        <taxon>Dothioraceae</taxon>
        <taxon>Neodothiora</taxon>
    </lineage>
</organism>
<dbReference type="SUPFAM" id="SSF52047">
    <property type="entry name" value="RNI-like"/>
    <property type="match status" value="1"/>
</dbReference>
<dbReference type="EMBL" id="JBFMKM010000016">
    <property type="protein sequence ID" value="KAL1297305.1"/>
    <property type="molecule type" value="Genomic_DNA"/>
</dbReference>
<feature type="region of interest" description="Disordered" evidence="1">
    <location>
        <begin position="1059"/>
        <end position="1079"/>
    </location>
</feature>
<reference evidence="2 3" key="1">
    <citation type="submission" date="2024-07" db="EMBL/GenBank/DDBJ databases">
        <title>Draft sequence of the Neodothiora populina.</title>
        <authorList>
            <person name="Drown D.D."/>
            <person name="Schuette U.S."/>
            <person name="Buechlein A.B."/>
            <person name="Rusch D.R."/>
            <person name="Winton L.W."/>
            <person name="Adams G.A."/>
        </authorList>
    </citation>
    <scope>NUCLEOTIDE SEQUENCE [LARGE SCALE GENOMIC DNA]</scope>
    <source>
        <strain evidence="2 3">CPC 39397</strain>
    </source>
</reference>
<comment type="caution">
    <text evidence="2">The sequence shown here is derived from an EMBL/GenBank/DDBJ whole genome shotgun (WGS) entry which is preliminary data.</text>
</comment>
<feature type="compositionally biased region" description="Basic and acidic residues" evidence="1">
    <location>
        <begin position="338"/>
        <end position="370"/>
    </location>
</feature>
<evidence type="ECO:0000313" key="3">
    <source>
        <dbReference type="Proteomes" id="UP001562354"/>
    </source>
</evidence>
<feature type="region of interest" description="Disordered" evidence="1">
    <location>
        <begin position="268"/>
        <end position="412"/>
    </location>
</feature>